<accession>A0A3G9JIG8</accession>
<keyword evidence="1" id="KW-1133">Transmembrane helix</keyword>
<evidence type="ECO:0008006" key="4">
    <source>
        <dbReference type="Google" id="ProtNLM"/>
    </source>
</evidence>
<reference evidence="2 3" key="1">
    <citation type="submission" date="2018-11" db="EMBL/GenBank/DDBJ databases">
        <title>Complete genome sequence of Paenibacillus baekrokdamisoli strain KCTC 33723.</title>
        <authorList>
            <person name="Kang S.W."/>
            <person name="Lee K.C."/>
            <person name="Kim K.K."/>
            <person name="Kim J.S."/>
            <person name="Kim D.S."/>
            <person name="Ko S.H."/>
            <person name="Yang S.H."/>
            <person name="Lee J.S."/>
        </authorList>
    </citation>
    <scope>NUCLEOTIDE SEQUENCE [LARGE SCALE GENOMIC DNA]</scope>
    <source>
        <strain evidence="2 3">KCTC 33723</strain>
    </source>
</reference>
<dbReference type="AlphaFoldDB" id="A0A3G9JIG8"/>
<name>A0A3G9JIG8_9BACL</name>
<proteinExistence type="predicted"/>
<evidence type="ECO:0000313" key="2">
    <source>
        <dbReference type="EMBL" id="BBH24773.1"/>
    </source>
</evidence>
<organism evidence="2 3">
    <name type="scientific">Paenibacillus baekrokdamisoli</name>
    <dbReference type="NCBI Taxonomy" id="1712516"/>
    <lineage>
        <taxon>Bacteria</taxon>
        <taxon>Bacillati</taxon>
        <taxon>Bacillota</taxon>
        <taxon>Bacilli</taxon>
        <taxon>Bacillales</taxon>
        <taxon>Paenibacillaceae</taxon>
        <taxon>Paenibacillus</taxon>
    </lineage>
</organism>
<protein>
    <recommendedName>
        <fullName evidence="4">Pilus assembly protein TadE</fullName>
    </recommendedName>
</protein>
<gene>
    <name evidence="2" type="ORF">Back11_61180</name>
</gene>
<dbReference type="KEGG" id="pbk:Back11_61180"/>
<dbReference type="EMBL" id="AP019308">
    <property type="protein sequence ID" value="BBH24773.1"/>
    <property type="molecule type" value="Genomic_DNA"/>
</dbReference>
<keyword evidence="1" id="KW-0812">Transmembrane</keyword>
<sequence length="235" mass="26432">MRCWPRGEEGSFTLESSMVFPAIFFALLVLIMFSMYSYQKIVLYYTASVSAERAAFRWDNSKRDVSSGIGLTGQYDGLYWRMSSNGVIQSLFGFDDASSPDKSMRVEINQKGSHNQDTSEASSSNLPLAKMSRIADRIPEPFEGNMKYSYGLIEKRVEVALRQPLSITPLEAMLGSSEPNTMGHANVVDPVEGIRNVDLVRYYSAKFSQMTDSKEKKKQASDVLSKRKVLDLKNK</sequence>
<feature type="transmembrane region" description="Helical" evidence="1">
    <location>
        <begin position="18"/>
        <end position="38"/>
    </location>
</feature>
<evidence type="ECO:0000256" key="1">
    <source>
        <dbReference type="SAM" id="Phobius"/>
    </source>
</evidence>
<keyword evidence="3" id="KW-1185">Reference proteome</keyword>
<keyword evidence="1" id="KW-0472">Membrane</keyword>
<evidence type="ECO:0000313" key="3">
    <source>
        <dbReference type="Proteomes" id="UP000275368"/>
    </source>
</evidence>
<dbReference type="Proteomes" id="UP000275368">
    <property type="component" value="Chromosome"/>
</dbReference>